<evidence type="ECO:0000313" key="3">
    <source>
        <dbReference type="Proteomes" id="UP000002875"/>
    </source>
</evidence>
<feature type="signal peptide" evidence="1">
    <location>
        <begin position="1"/>
        <end position="19"/>
    </location>
</feature>
<name>A0ABM5N149_EMTOG</name>
<dbReference type="Proteomes" id="UP000002875">
    <property type="component" value="Chromosome"/>
</dbReference>
<reference evidence="2 3" key="1">
    <citation type="submission" date="2011-07" db="EMBL/GenBank/DDBJ databases">
        <title>The complete genome of chromosome of Emticicia oligotrophica DSM 17448.</title>
        <authorList>
            <consortium name="US DOE Joint Genome Institute (JGI-PGF)"/>
            <person name="Lucas S."/>
            <person name="Han J."/>
            <person name="Lapidus A."/>
            <person name="Bruce D."/>
            <person name="Goodwin L."/>
            <person name="Pitluck S."/>
            <person name="Peters L."/>
            <person name="Kyrpides N."/>
            <person name="Mavromatis K."/>
            <person name="Ivanova N."/>
            <person name="Ovchinnikova G."/>
            <person name="Teshima H."/>
            <person name="Detter J.C."/>
            <person name="Tapia R."/>
            <person name="Han C."/>
            <person name="Land M."/>
            <person name="Hauser L."/>
            <person name="Markowitz V."/>
            <person name="Cheng J.-F."/>
            <person name="Hugenholtz P."/>
            <person name="Woyke T."/>
            <person name="Wu D."/>
            <person name="Tindall B."/>
            <person name="Pomrenke H."/>
            <person name="Brambilla E."/>
            <person name="Klenk H.-P."/>
            <person name="Eisen J.A."/>
        </authorList>
    </citation>
    <scope>NUCLEOTIDE SEQUENCE [LARGE SCALE GENOMIC DNA]</scope>
    <source>
        <strain evidence="2 3">DSM 17448</strain>
    </source>
</reference>
<evidence type="ECO:0008006" key="4">
    <source>
        <dbReference type="Google" id="ProtNLM"/>
    </source>
</evidence>
<organism evidence="2 3">
    <name type="scientific">Emticicia oligotrophica (strain DSM 17448 / CIP 109782 / MTCC 6937 / GPTSA100-15)</name>
    <dbReference type="NCBI Taxonomy" id="929562"/>
    <lineage>
        <taxon>Bacteria</taxon>
        <taxon>Pseudomonadati</taxon>
        <taxon>Bacteroidota</taxon>
        <taxon>Cytophagia</taxon>
        <taxon>Cytophagales</taxon>
        <taxon>Leadbetterellaceae</taxon>
        <taxon>Emticicia</taxon>
    </lineage>
</organism>
<evidence type="ECO:0000313" key="2">
    <source>
        <dbReference type="EMBL" id="AFK03081.1"/>
    </source>
</evidence>
<protein>
    <recommendedName>
        <fullName evidence="4">DUF4412 domain-containing protein</fullName>
    </recommendedName>
</protein>
<accession>A0ABM5N149</accession>
<keyword evidence="3" id="KW-1185">Reference proteome</keyword>
<gene>
    <name evidence="2" type="ordered locus">Emtol_1941</name>
</gene>
<dbReference type="RefSeq" id="WP_015028779.1">
    <property type="nucleotide sequence ID" value="NC_018748.1"/>
</dbReference>
<sequence length="241" mass="27550">MKKILFLLLFGLFATTSQAQQFYRIKADVSIKDKLSNGSYRLTVGKAYYDKTSLKIVYKLSFPQKETIIIKDTTLYKITKDSVLVQSILASNEFSIFHLSLSGKLADYGLNSGNVARIYKISKVEKDKEGRVITTWSVIEKKLMNTLGKIKMANVNKRLDAIAFYDAKDKLLSQQFFKEYENFNGVEFPKQVTQISFNSDGTQNIQQTTYKNIIIDQENENEVYNYPIPTVGSKQPNKSPK</sequence>
<keyword evidence="1" id="KW-0732">Signal</keyword>
<dbReference type="EMBL" id="CP002961">
    <property type="protein sequence ID" value="AFK03081.1"/>
    <property type="molecule type" value="Genomic_DNA"/>
</dbReference>
<evidence type="ECO:0000256" key="1">
    <source>
        <dbReference type="SAM" id="SignalP"/>
    </source>
</evidence>
<proteinExistence type="predicted"/>
<feature type="chain" id="PRO_5047121817" description="DUF4412 domain-containing protein" evidence="1">
    <location>
        <begin position="20"/>
        <end position="241"/>
    </location>
</feature>